<evidence type="ECO:0000313" key="2">
    <source>
        <dbReference type="EMBL" id="KRR01658.1"/>
    </source>
</evidence>
<accession>A0A0R3L1Y3</accession>
<proteinExistence type="predicted"/>
<comment type="caution">
    <text evidence="2">The sequence shown here is derived from an EMBL/GenBank/DDBJ whole genome shotgun (WGS) entry which is preliminary data.</text>
</comment>
<gene>
    <name evidence="2" type="ORF">CP49_21850</name>
</gene>
<evidence type="ECO:0000256" key="1">
    <source>
        <dbReference type="SAM" id="MobiDB-lite"/>
    </source>
</evidence>
<feature type="region of interest" description="Disordered" evidence="1">
    <location>
        <begin position="54"/>
        <end position="76"/>
    </location>
</feature>
<reference evidence="2 3" key="1">
    <citation type="submission" date="2014-03" db="EMBL/GenBank/DDBJ databases">
        <title>Bradyrhizobium valentinum sp. nov., isolated from effective nodules of Lupinus mariae-josephae, a lupine endemic of basic-lime soils in Eastern Spain.</title>
        <authorList>
            <person name="Duran D."/>
            <person name="Rey L."/>
            <person name="Navarro A."/>
            <person name="Busquets A."/>
            <person name="Imperial J."/>
            <person name="Ruiz-Argueso T."/>
        </authorList>
    </citation>
    <scope>NUCLEOTIDE SEQUENCE [LARGE SCALE GENOMIC DNA]</scope>
    <source>
        <strain evidence="2 3">LmjM3</strain>
    </source>
</reference>
<evidence type="ECO:0000313" key="3">
    <source>
        <dbReference type="Proteomes" id="UP000051913"/>
    </source>
</evidence>
<name>A0A0R3L1Y3_9BRAD</name>
<dbReference type="Proteomes" id="UP000051913">
    <property type="component" value="Unassembled WGS sequence"/>
</dbReference>
<dbReference type="AlphaFoldDB" id="A0A0R3L1Y3"/>
<organism evidence="2 3">
    <name type="scientific">Bradyrhizobium valentinum</name>
    <dbReference type="NCBI Taxonomy" id="1518501"/>
    <lineage>
        <taxon>Bacteria</taxon>
        <taxon>Pseudomonadati</taxon>
        <taxon>Pseudomonadota</taxon>
        <taxon>Alphaproteobacteria</taxon>
        <taxon>Hyphomicrobiales</taxon>
        <taxon>Nitrobacteraceae</taxon>
        <taxon>Bradyrhizobium</taxon>
    </lineage>
</organism>
<keyword evidence="3" id="KW-1185">Reference proteome</keyword>
<sequence>MPIIARSLMMQTKSRNRHGMGIATVALIDSTVKVTTRQSDSVPIASEVAMAPSNREEAMGARRLSKPTVPGARVMA</sequence>
<protein>
    <submittedName>
        <fullName evidence="2">Uncharacterized protein</fullName>
    </submittedName>
</protein>
<dbReference type="EMBL" id="LLXX01000157">
    <property type="protein sequence ID" value="KRR01658.1"/>
    <property type="molecule type" value="Genomic_DNA"/>
</dbReference>